<protein>
    <submittedName>
        <fullName evidence="1">Uncharacterized protein</fullName>
    </submittedName>
</protein>
<evidence type="ECO:0000313" key="1">
    <source>
        <dbReference type="EMBL" id="MBX69776.1"/>
    </source>
</evidence>
<accession>A0A2P2QRY6</accession>
<organism evidence="1">
    <name type="scientific">Rhizophora mucronata</name>
    <name type="common">Asiatic mangrove</name>
    <dbReference type="NCBI Taxonomy" id="61149"/>
    <lineage>
        <taxon>Eukaryota</taxon>
        <taxon>Viridiplantae</taxon>
        <taxon>Streptophyta</taxon>
        <taxon>Embryophyta</taxon>
        <taxon>Tracheophyta</taxon>
        <taxon>Spermatophyta</taxon>
        <taxon>Magnoliopsida</taxon>
        <taxon>eudicotyledons</taxon>
        <taxon>Gunneridae</taxon>
        <taxon>Pentapetalae</taxon>
        <taxon>rosids</taxon>
        <taxon>fabids</taxon>
        <taxon>Malpighiales</taxon>
        <taxon>Rhizophoraceae</taxon>
        <taxon>Rhizophora</taxon>
    </lineage>
</organism>
<proteinExistence type="predicted"/>
<reference evidence="1" key="1">
    <citation type="submission" date="2018-02" db="EMBL/GenBank/DDBJ databases">
        <title>Rhizophora mucronata_Transcriptome.</title>
        <authorList>
            <person name="Meera S.P."/>
            <person name="Sreeshan A."/>
            <person name="Augustine A."/>
        </authorList>
    </citation>
    <scope>NUCLEOTIDE SEQUENCE</scope>
    <source>
        <tissue evidence="1">Leaf</tissue>
    </source>
</reference>
<sequence length="25" mass="3130">MNFTLHWIFLEHCQHYPSIYHSILV</sequence>
<dbReference type="AlphaFoldDB" id="A0A2P2QRY6"/>
<name>A0A2P2QRY6_RHIMU</name>
<dbReference type="EMBL" id="GGEC01089292">
    <property type="protein sequence ID" value="MBX69776.1"/>
    <property type="molecule type" value="Transcribed_RNA"/>
</dbReference>